<evidence type="ECO:0000313" key="2">
    <source>
        <dbReference type="EMBL" id="CAA7399041.1"/>
    </source>
</evidence>
<organism evidence="2 3">
    <name type="scientific">Spirodela intermedia</name>
    <name type="common">Intermediate duckweed</name>
    <dbReference type="NCBI Taxonomy" id="51605"/>
    <lineage>
        <taxon>Eukaryota</taxon>
        <taxon>Viridiplantae</taxon>
        <taxon>Streptophyta</taxon>
        <taxon>Embryophyta</taxon>
        <taxon>Tracheophyta</taxon>
        <taxon>Spermatophyta</taxon>
        <taxon>Magnoliopsida</taxon>
        <taxon>Liliopsida</taxon>
        <taxon>Araceae</taxon>
        <taxon>Lemnoideae</taxon>
        <taxon>Spirodela</taxon>
    </lineage>
</organism>
<protein>
    <submittedName>
        <fullName evidence="2">Uncharacterized protein</fullName>
    </submittedName>
</protein>
<keyword evidence="3" id="KW-1185">Reference proteome</keyword>
<reference evidence="2" key="1">
    <citation type="submission" date="2020-02" db="EMBL/GenBank/DDBJ databases">
        <authorList>
            <person name="Scholz U."/>
            <person name="Mascher M."/>
            <person name="Fiebig A."/>
        </authorList>
    </citation>
    <scope>NUCLEOTIDE SEQUENCE</scope>
</reference>
<dbReference type="EMBL" id="LR746270">
    <property type="protein sequence ID" value="CAA7399041.1"/>
    <property type="molecule type" value="Genomic_DNA"/>
</dbReference>
<accession>A0A7I8KN52</accession>
<name>A0A7I8KN52_SPIIN</name>
<dbReference type="EMBL" id="LR743594">
    <property type="protein sequence ID" value="CAA2623068.1"/>
    <property type="molecule type" value="Genomic_DNA"/>
</dbReference>
<dbReference type="Proteomes" id="UP000663760">
    <property type="component" value="Chromosome 7"/>
</dbReference>
<sequence>MGDICIKVLVNRLMVNNKYHVSDVNELFD</sequence>
<proteinExistence type="predicted"/>
<evidence type="ECO:0000313" key="3">
    <source>
        <dbReference type="Proteomes" id="UP000663760"/>
    </source>
</evidence>
<gene>
    <name evidence="1" type="ORF">SI7747_07009018</name>
    <name evidence="2" type="ORF">SI8410_07009711</name>
</gene>
<evidence type="ECO:0000313" key="1">
    <source>
        <dbReference type="EMBL" id="CAA2623068.1"/>
    </source>
</evidence>
<dbReference type="AlphaFoldDB" id="A0A7I8KN52"/>